<accession>R8BX54</accession>
<reference evidence="5" key="1">
    <citation type="journal article" date="2013" name="Genome Announc.">
        <title>Draft genome sequence of the ascomycete Phaeoacremonium aleophilum strain UCR-PA7, a causal agent of the esca disease complex in grapevines.</title>
        <authorList>
            <person name="Blanco-Ulate B."/>
            <person name="Rolshausen P."/>
            <person name="Cantu D."/>
        </authorList>
    </citation>
    <scope>NUCLEOTIDE SEQUENCE [LARGE SCALE GENOMIC DNA]</scope>
    <source>
        <strain evidence="5">UCR-PA7</strain>
    </source>
</reference>
<dbReference type="Proteomes" id="UP000014074">
    <property type="component" value="Unassembled WGS sequence"/>
</dbReference>
<dbReference type="InterPro" id="IPR020422">
    <property type="entry name" value="TYR_PHOSPHATASE_DUAL_dom"/>
</dbReference>
<dbReference type="InterPro" id="IPR029021">
    <property type="entry name" value="Prot-tyrosine_phosphatase-like"/>
</dbReference>
<gene>
    <name evidence="4" type="ORF">UCRPA7_525</name>
</gene>
<dbReference type="Pfam" id="PF00782">
    <property type="entry name" value="DSPc"/>
    <property type="match status" value="1"/>
</dbReference>
<dbReference type="eggNOG" id="KOG1716">
    <property type="taxonomic scope" value="Eukaryota"/>
</dbReference>
<dbReference type="GO" id="GO:0005737">
    <property type="term" value="C:cytoplasm"/>
    <property type="evidence" value="ECO:0007669"/>
    <property type="project" value="TreeGrafter"/>
</dbReference>
<dbReference type="GeneID" id="19325784"/>
<protein>
    <submittedName>
        <fullName evidence="4">Putative fmi2 protein</fullName>
    </submittedName>
</protein>
<dbReference type="SMART" id="SM00195">
    <property type="entry name" value="DSPc"/>
    <property type="match status" value="1"/>
</dbReference>
<dbReference type="GO" id="GO:0005654">
    <property type="term" value="C:nucleoplasm"/>
    <property type="evidence" value="ECO:0007669"/>
    <property type="project" value="TreeGrafter"/>
</dbReference>
<feature type="region of interest" description="Disordered" evidence="2">
    <location>
        <begin position="275"/>
        <end position="303"/>
    </location>
</feature>
<dbReference type="InterPro" id="IPR052449">
    <property type="entry name" value="STYX-Interacting_Phosphatase"/>
</dbReference>
<proteinExistence type="inferred from homology"/>
<name>R8BX54_PHAM7</name>
<dbReference type="OrthoDB" id="10252009at2759"/>
<dbReference type="SUPFAM" id="SSF52799">
    <property type="entry name" value="(Phosphotyrosine protein) phosphatases II"/>
    <property type="match status" value="1"/>
</dbReference>
<dbReference type="GO" id="GO:0070372">
    <property type="term" value="P:regulation of ERK1 and ERK2 cascade"/>
    <property type="evidence" value="ECO:0007669"/>
    <property type="project" value="TreeGrafter"/>
</dbReference>
<evidence type="ECO:0000256" key="1">
    <source>
        <dbReference type="ARBA" id="ARBA00009649"/>
    </source>
</evidence>
<feature type="domain" description="Tyrosine specific protein phosphatases" evidence="3">
    <location>
        <begin position="204"/>
        <end position="244"/>
    </location>
</feature>
<keyword evidence="5" id="KW-1185">Reference proteome</keyword>
<dbReference type="RefSeq" id="XP_007911311.1">
    <property type="nucleotide sequence ID" value="XM_007913120.1"/>
</dbReference>
<dbReference type="HOGENOM" id="CLU_049471_1_0_1"/>
<dbReference type="PANTHER" id="PTHR46588:SF1">
    <property type="entry name" value="SERINE_THREONINE_TYROSINE-INTERACTING PROTEIN"/>
    <property type="match status" value="1"/>
</dbReference>
<dbReference type="InterPro" id="IPR000340">
    <property type="entry name" value="Dual-sp_phosphatase_cat-dom"/>
</dbReference>
<dbReference type="GO" id="GO:0062026">
    <property type="term" value="P:negative regulation of SCF-dependent proteasomal ubiquitin-dependent catabolic process"/>
    <property type="evidence" value="ECO:0007669"/>
    <property type="project" value="TreeGrafter"/>
</dbReference>
<dbReference type="CDD" id="cd14498">
    <property type="entry name" value="DSP"/>
    <property type="match status" value="1"/>
</dbReference>
<evidence type="ECO:0000256" key="2">
    <source>
        <dbReference type="SAM" id="MobiDB-lite"/>
    </source>
</evidence>
<sequence>MPADFSQPVPISTGIAPAAPYVQRPPSPPYIHIPTIFSDGHNSMSIVPAFDNVDTSSLTTDDLEVITQGRTQIAHDSAQTWKYESRRQAQAVLDFIYLGPSSVARDRAFLQREGITMLLAARDASMANIRLMSVERTAKELGLESAYIDVSGHQELIRAFPIAVSKINEHLLSVYRSQAIQSHHAKNRCAEGEMIIDSNNFRRGKVLVFCETGNDRSAAIVAAYIMTVFGMDMVKTLQFIGLQRFCTNFDEETKHWLKSYEDILEARRMVARGLEQAEARGPSPAPSRMPSKRGIDDTMDVDDDNQGNSAFALDMDRYMDRPAFVPFVEKSDVVR</sequence>
<dbReference type="GO" id="GO:0140096">
    <property type="term" value="F:catalytic activity, acting on a protein"/>
    <property type="evidence" value="ECO:0007669"/>
    <property type="project" value="UniProtKB-ARBA"/>
</dbReference>
<dbReference type="InterPro" id="IPR000387">
    <property type="entry name" value="Tyr_Pase_dom"/>
</dbReference>
<dbReference type="PROSITE" id="PS50056">
    <property type="entry name" value="TYR_PHOSPHATASE_2"/>
    <property type="match status" value="1"/>
</dbReference>
<evidence type="ECO:0000259" key="3">
    <source>
        <dbReference type="PROSITE" id="PS50056"/>
    </source>
</evidence>
<dbReference type="AlphaFoldDB" id="R8BX54"/>
<dbReference type="PANTHER" id="PTHR46588">
    <property type="entry name" value="SERINE/THREONINE/TYROSINE-INTERACTING PROTEIN"/>
    <property type="match status" value="1"/>
</dbReference>
<dbReference type="Gene3D" id="3.90.190.10">
    <property type="entry name" value="Protein tyrosine phosphatase superfamily"/>
    <property type="match status" value="1"/>
</dbReference>
<dbReference type="EMBL" id="KB932812">
    <property type="protein sequence ID" value="EOO03976.1"/>
    <property type="molecule type" value="Genomic_DNA"/>
</dbReference>
<dbReference type="GO" id="GO:1990444">
    <property type="term" value="F:F-box domain binding"/>
    <property type="evidence" value="ECO:0007669"/>
    <property type="project" value="TreeGrafter"/>
</dbReference>
<organism evidence="4 5">
    <name type="scientific">Phaeoacremonium minimum (strain UCR-PA7)</name>
    <name type="common">Esca disease fungus</name>
    <name type="synonym">Togninia minima</name>
    <dbReference type="NCBI Taxonomy" id="1286976"/>
    <lineage>
        <taxon>Eukaryota</taxon>
        <taxon>Fungi</taxon>
        <taxon>Dikarya</taxon>
        <taxon>Ascomycota</taxon>
        <taxon>Pezizomycotina</taxon>
        <taxon>Sordariomycetes</taxon>
        <taxon>Sordariomycetidae</taxon>
        <taxon>Togniniales</taxon>
        <taxon>Togniniaceae</taxon>
        <taxon>Phaeoacremonium</taxon>
    </lineage>
</organism>
<evidence type="ECO:0000313" key="4">
    <source>
        <dbReference type="EMBL" id="EOO03976.1"/>
    </source>
</evidence>
<comment type="similarity">
    <text evidence="1">Belongs to the protein-tyrosine phosphatase family. Non-receptor class subfamily.</text>
</comment>
<evidence type="ECO:0000313" key="5">
    <source>
        <dbReference type="Proteomes" id="UP000014074"/>
    </source>
</evidence>
<dbReference type="KEGG" id="tmn:UCRPA7_525"/>